<dbReference type="Pfam" id="PF04972">
    <property type="entry name" value="BON"/>
    <property type="match status" value="1"/>
</dbReference>
<dbReference type="PANTHER" id="PTHR34606:SF16">
    <property type="entry name" value="BON DOMAIN-CONTAINING PROTEIN"/>
    <property type="match status" value="1"/>
</dbReference>
<dbReference type="InterPro" id="IPR051686">
    <property type="entry name" value="Lipoprotein_DolP"/>
</dbReference>
<dbReference type="Proteomes" id="UP000279470">
    <property type="component" value="Unassembled WGS sequence"/>
</dbReference>
<evidence type="ECO:0000313" key="3">
    <source>
        <dbReference type="EMBL" id="RST72443.1"/>
    </source>
</evidence>
<keyword evidence="4" id="KW-1185">Reference proteome</keyword>
<dbReference type="EMBL" id="RXFM01000002">
    <property type="protein sequence ID" value="RST72443.1"/>
    <property type="molecule type" value="Genomic_DNA"/>
</dbReference>
<evidence type="ECO:0000313" key="4">
    <source>
        <dbReference type="Proteomes" id="UP000279470"/>
    </source>
</evidence>
<protein>
    <submittedName>
        <fullName evidence="3">BON domain-containing protein</fullName>
    </submittedName>
</protein>
<dbReference type="AlphaFoldDB" id="A0A429XVS2"/>
<accession>A0A429XVS2</accession>
<dbReference type="RefSeq" id="WP_126044148.1">
    <property type="nucleotide sequence ID" value="NZ_RXFM01000002.1"/>
</dbReference>
<name>A0A429XVS2_9RICK</name>
<evidence type="ECO:0000259" key="2">
    <source>
        <dbReference type="PROSITE" id="PS50914"/>
    </source>
</evidence>
<comment type="caution">
    <text evidence="3">The sequence shown here is derived from an EMBL/GenBank/DDBJ whole genome shotgun (WGS) entry which is preliminary data.</text>
</comment>
<feature type="chain" id="PRO_5019048269" evidence="1">
    <location>
        <begin position="27"/>
        <end position="109"/>
    </location>
</feature>
<dbReference type="InterPro" id="IPR007055">
    <property type="entry name" value="BON_dom"/>
</dbReference>
<dbReference type="PROSITE" id="PS50914">
    <property type="entry name" value="BON"/>
    <property type="match status" value="1"/>
</dbReference>
<feature type="signal peptide" evidence="1">
    <location>
        <begin position="1"/>
        <end position="26"/>
    </location>
</feature>
<gene>
    <name evidence="3" type="ORF">EIC27_00165</name>
</gene>
<feature type="domain" description="BON" evidence="2">
    <location>
        <begin position="41"/>
        <end position="109"/>
    </location>
</feature>
<organism evidence="3 4">
    <name type="scientific">Candidatus Aquarickettsia rohweri</name>
    <dbReference type="NCBI Taxonomy" id="2602574"/>
    <lineage>
        <taxon>Bacteria</taxon>
        <taxon>Pseudomonadati</taxon>
        <taxon>Pseudomonadota</taxon>
        <taxon>Alphaproteobacteria</taxon>
        <taxon>Rickettsiales</taxon>
        <taxon>Candidatus Midichloriaceae</taxon>
        <taxon>Candidatus Aquarickettsia</taxon>
    </lineage>
</organism>
<keyword evidence="1" id="KW-0732">Signal</keyword>
<dbReference type="OrthoDB" id="7360581at2"/>
<dbReference type="PROSITE" id="PS51257">
    <property type="entry name" value="PROKAR_LIPOPROTEIN"/>
    <property type="match status" value="1"/>
</dbReference>
<dbReference type="PANTHER" id="PTHR34606">
    <property type="entry name" value="BON DOMAIN-CONTAINING PROTEIN"/>
    <property type="match status" value="1"/>
</dbReference>
<sequence>MNVKFINNKFKLSFCLLLISVFFLTACDIVNKGQLPSKYLDDVVLTTKIKSNILTTKDIRSNDIHIESYNNTVQITGFVKDKKTYNKVYDIVRNTEGVKKVVNNLIIRK</sequence>
<proteinExistence type="predicted"/>
<reference evidence="4" key="1">
    <citation type="submission" date="2018-11" db="EMBL/GenBank/DDBJ databases">
        <title>Phylogenetic, genomic, and biogeographic characterization of a novel and ubiquitous marine invertebrate-associated Rickettsiales parasite, Candidatus Marinoinvertebrata rohwerii, gen. nov., sp. nov.</title>
        <authorList>
            <person name="Klinges J.G."/>
            <person name="Rosales S.M."/>
            <person name="Mcminds R."/>
            <person name="Shaver E.C."/>
            <person name="Shantz A."/>
            <person name="Peters E.C."/>
            <person name="Burkepile D.E."/>
            <person name="Silliman B.R."/>
            <person name="Vega Thurber R.L."/>
        </authorList>
    </citation>
    <scope>NUCLEOTIDE SEQUENCE [LARGE SCALE GENOMIC DNA]</scope>
    <source>
        <strain evidence="4">a_cerv_44</strain>
    </source>
</reference>
<dbReference type="Gene3D" id="3.30.1340.30">
    <property type="match status" value="1"/>
</dbReference>
<evidence type="ECO:0000256" key="1">
    <source>
        <dbReference type="SAM" id="SignalP"/>
    </source>
</evidence>